<dbReference type="EMBL" id="CP036289">
    <property type="protein sequence ID" value="QDU74849.1"/>
    <property type="molecule type" value="Genomic_DNA"/>
</dbReference>
<evidence type="ECO:0000313" key="5">
    <source>
        <dbReference type="EMBL" id="QDU74849.1"/>
    </source>
</evidence>
<evidence type="ECO:0000313" key="6">
    <source>
        <dbReference type="Proteomes" id="UP000318626"/>
    </source>
</evidence>
<name>A0A518C6J7_9BACT</name>
<dbReference type="PANTHER" id="PTHR12283">
    <property type="entry name" value="GLUTAMINYL-PEPTIDE CYCLOTRANSFERASE"/>
    <property type="match status" value="1"/>
</dbReference>
<organism evidence="5 6">
    <name type="scientific">Bremerella volcania</name>
    <dbReference type="NCBI Taxonomy" id="2527984"/>
    <lineage>
        <taxon>Bacteria</taxon>
        <taxon>Pseudomonadati</taxon>
        <taxon>Planctomycetota</taxon>
        <taxon>Planctomycetia</taxon>
        <taxon>Pirellulales</taxon>
        <taxon>Pirellulaceae</taxon>
        <taxon>Bremerella</taxon>
    </lineage>
</organism>
<evidence type="ECO:0000256" key="2">
    <source>
        <dbReference type="ARBA" id="ARBA00023315"/>
    </source>
</evidence>
<dbReference type="Gene3D" id="3.40.630.10">
    <property type="entry name" value="Zn peptidases"/>
    <property type="match status" value="1"/>
</dbReference>
<dbReference type="Pfam" id="PF04389">
    <property type="entry name" value="Peptidase_M28"/>
    <property type="match status" value="1"/>
</dbReference>
<keyword evidence="3" id="KW-0812">Transmembrane</keyword>
<sequence>MPQSSLTLPSDQQEQRIPLWSTLVAGMIGVVAIVVMIAFSGNGDPTPPAANVNGPEDLSRYLPFDGEKAYQHLKDICALGPRVSGSAAMQKQQQMIEDHLTQHGATVVKQSWEVRHPETGQPVTLTNLFGRFHPERTERILLCCHYDTRPYADEDPDNPKAPFLGANDGASGAAALMELTRHLSQVDTKYGIDVVFLDAEEFIFDKERDPFFLGSTYLAQRYRSADIDFRYKWGILLDMVGDKDLQIYQERNSLSWKDTRPLVIDVWRVANRLNIPEFVRRPRHTINDDHVPLHDIGGIPIIDIIDFDFPSPGYGPKYWHTQQDVPENCSAASLAKVGKVVLTWLQEVE</sequence>
<gene>
    <name evidence="5" type="ORF">Pan97_18670</name>
</gene>
<feature type="transmembrane region" description="Helical" evidence="3">
    <location>
        <begin position="20"/>
        <end position="39"/>
    </location>
</feature>
<dbReference type="KEGG" id="bvo:Pan97_18670"/>
<dbReference type="SUPFAM" id="SSF53187">
    <property type="entry name" value="Zn-dependent exopeptidases"/>
    <property type="match status" value="1"/>
</dbReference>
<evidence type="ECO:0000259" key="4">
    <source>
        <dbReference type="Pfam" id="PF04389"/>
    </source>
</evidence>
<keyword evidence="2" id="KW-0012">Acyltransferase</keyword>
<dbReference type="GO" id="GO:0008270">
    <property type="term" value="F:zinc ion binding"/>
    <property type="evidence" value="ECO:0007669"/>
    <property type="project" value="TreeGrafter"/>
</dbReference>
<evidence type="ECO:0000256" key="3">
    <source>
        <dbReference type="SAM" id="Phobius"/>
    </source>
</evidence>
<dbReference type="GO" id="GO:0016603">
    <property type="term" value="F:glutaminyl-peptide cyclotransferase activity"/>
    <property type="evidence" value="ECO:0007669"/>
    <property type="project" value="TreeGrafter"/>
</dbReference>
<dbReference type="RefSeq" id="WP_144971784.1">
    <property type="nucleotide sequence ID" value="NZ_CP036289.1"/>
</dbReference>
<reference evidence="6" key="1">
    <citation type="submission" date="2019-02" db="EMBL/GenBank/DDBJ databases">
        <title>Deep-cultivation of Planctomycetes and their phenomic and genomic characterization uncovers novel biology.</title>
        <authorList>
            <person name="Wiegand S."/>
            <person name="Jogler M."/>
            <person name="Boedeker C."/>
            <person name="Pinto D."/>
            <person name="Vollmers J."/>
            <person name="Rivas-Marin E."/>
            <person name="Kohn T."/>
            <person name="Peeters S.H."/>
            <person name="Heuer A."/>
            <person name="Rast P."/>
            <person name="Oberbeckmann S."/>
            <person name="Bunk B."/>
            <person name="Jeske O."/>
            <person name="Meyerdierks A."/>
            <person name="Storesund J.E."/>
            <person name="Kallscheuer N."/>
            <person name="Luecker S."/>
            <person name="Lage O.M."/>
            <person name="Pohl T."/>
            <person name="Merkel B.J."/>
            <person name="Hornburger P."/>
            <person name="Mueller R.-W."/>
            <person name="Bruemmer F."/>
            <person name="Labrenz M."/>
            <person name="Spormann A.M."/>
            <person name="Op den Camp H."/>
            <person name="Overmann J."/>
            <person name="Amann R."/>
            <person name="Jetten M.S.M."/>
            <person name="Mascher T."/>
            <person name="Medema M.H."/>
            <person name="Devos D.P."/>
            <person name="Kaster A.-K."/>
            <person name="Ovreas L."/>
            <person name="Rohde M."/>
            <person name="Galperin M.Y."/>
            <person name="Jogler C."/>
        </authorList>
    </citation>
    <scope>NUCLEOTIDE SEQUENCE [LARGE SCALE GENOMIC DNA]</scope>
    <source>
        <strain evidence="6">Pan97</strain>
    </source>
</reference>
<keyword evidence="6" id="KW-1185">Reference proteome</keyword>
<dbReference type="Proteomes" id="UP000318626">
    <property type="component" value="Chromosome"/>
</dbReference>
<feature type="domain" description="Peptidase M28" evidence="4">
    <location>
        <begin position="127"/>
        <end position="344"/>
    </location>
</feature>
<keyword evidence="3" id="KW-1133">Transmembrane helix</keyword>
<keyword evidence="1" id="KW-0808">Transferase</keyword>
<dbReference type="AlphaFoldDB" id="A0A518C6J7"/>
<dbReference type="OrthoDB" id="256090at2"/>
<evidence type="ECO:0000256" key="1">
    <source>
        <dbReference type="ARBA" id="ARBA00022679"/>
    </source>
</evidence>
<accession>A0A518C6J7</accession>
<dbReference type="InterPro" id="IPR007484">
    <property type="entry name" value="Peptidase_M28"/>
</dbReference>
<proteinExistence type="predicted"/>
<protein>
    <submittedName>
        <fullName evidence="5">Peptidase family M28</fullName>
    </submittedName>
</protein>
<dbReference type="PANTHER" id="PTHR12283:SF6">
    <property type="entry name" value="GLUTAMINYL-PEPTIDE CYCLOTRANSFERASE-RELATED"/>
    <property type="match status" value="1"/>
</dbReference>
<keyword evidence="3" id="KW-0472">Membrane</keyword>
<dbReference type="InterPro" id="IPR040234">
    <property type="entry name" value="QC/QCL"/>
</dbReference>